<name>A0A3B1CJD5_9ZZZZ</name>
<feature type="transmembrane region" description="Helical" evidence="3">
    <location>
        <begin position="122"/>
        <end position="138"/>
    </location>
</feature>
<dbReference type="AlphaFoldDB" id="A0A3B1CJD5"/>
<feature type="transmembrane region" description="Helical" evidence="3">
    <location>
        <begin position="189"/>
        <end position="214"/>
    </location>
</feature>
<feature type="transmembrane region" description="Helical" evidence="3">
    <location>
        <begin position="277"/>
        <end position="296"/>
    </location>
</feature>
<feature type="transmembrane region" description="Helical" evidence="3">
    <location>
        <begin position="6"/>
        <end position="25"/>
    </location>
</feature>
<keyword evidence="3" id="KW-0472">Membrane</keyword>
<feature type="non-terminal residue" evidence="4">
    <location>
        <position position="368"/>
    </location>
</feature>
<reference evidence="4" key="1">
    <citation type="submission" date="2018-06" db="EMBL/GenBank/DDBJ databases">
        <authorList>
            <person name="Zhirakovskaya E."/>
        </authorList>
    </citation>
    <scope>NUCLEOTIDE SEQUENCE</scope>
</reference>
<evidence type="ECO:0000256" key="2">
    <source>
        <dbReference type="ARBA" id="ARBA00022803"/>
    </source>
</evidence>
<feature type="transmembrane region" description="Helical" evidence="3">
    <location>
        <begin position="150"/>
        <end position="169"/>
    </location>
</feature>
<evidence type="ECO:0000256" key="3">
    <source>
        <dbReference type="SAM" id="Phobius"/>
    </source>
</evidence>
<sequence length="368" mass="41418">MTTPSIKSQIFSLLILTLLPLLIYFNSLNGSFQFDDRNLIDREWIADTTAFEKNVRLSEYENRPVLLWTFALNNTLHKNRAFGFHLFNLTLHVFVCVLIFVVITLTQNFLAPPALGQKPPSLLTACLPALLFAVHPLNTDSVSYISSRSTLLATFFYLLALFAFLKMFSPHKNSWPVRAFFGGLTVAGLYLALASKLIAVTLPLALLLWFWVFIRPHRFPELCTRIFTRKLIPVYAGVLLAFLAAAFFLGPGVLYAPKDQGLELFGRMPYLLVETKVIVFYYLKLFFLPVNLNVDVGFPFSAFADDPGIALAVLVLGALLVLAWKTNNPWVKAGVLWFFITLMPTSSIVPLSDLAVEHRMYLPMSLGL</sequence>
<evidence type="ECO:0000313" key="4">
    <source>
        <dbReference type="EMBL" id="VAX30339.1"/>
    </source>
</evidence>
<dbReference type="PANTHER" id="PTHR44227">
    <property type="match status" value="1"/>
</dbReference>
<protein>
    <recommendedName>
        <fullName evidence="5">Glycosyltransferase RgtA/B/C/D-like domain-containing protein</fullName>
    </recommendedName>
</protein>
<dbReference type="PANTHER" id="PTHR44227:SF3">
    <property type="entry name" value="PROTEIN O-MANNOSYL-TRANSFERASE TMTC4"/>
    <property type="match status" value="1"/>
</dbReference>
<keyword evidence="2" id="KW-0802">TPR repeat</keyword>
<feature type="transmembrane region" description="Helical" evidence="3">
    <location>
        <begin position="308"/>
        <end position="324"/>
    </location>
</feature>
<organism evidence="4">
    <name type="scientific">hydrothermal vent metagenome</name>
    <dbReference type="NCBI Taxonomy" id="652676"/>
    <lineage>
        <taxon>unclassified sequences</taxon>
        <taxon>metagenomes</taxon>
        <taxon>ecological metagenomes</taxon>
    </lineage>
</organism>
<feature type="transmembrane region" description="Helical" evidence="3">
    <location>
        <begin position="234"/>
        <end position="257"/>
    </location>
</feature>
<dbReference type="EMBL" id="UOGG01000107">
    <property type="protein sequence ID" value="VAX30339.1"/>
    <property type="molecule type" value="Genomic_DNA"/>
</dbReference>
<keyword evidence="3" id="KW-1133">Transmembrane helix</keyword>
<dbReference type="InterPro" id="IPR052346">
    <property type="entry name" value="O-mannosyl-transferase_TMTC"/>
</dbReference>
<feature type="transmembrane region" description="Helical" evidence="3">
    <location>
        <begin position="336"/>
        <end position="356"/>
    </location>
</feature>
<feature type="transmembrane region" description="Helical" evidence="3">
    <location>
        <begin position="86"/>
        <end position="110"/>
    </location>
</feature>
<proteinExistence type="predicted"/>
<evidence type="ECO:0008006" key="5">
    <source>
        <dbReference type="Google" id="ProtNLM"/>
    </source>
</evidence>
<accession>A0A3B1CJD5</accession>
<keyword evidence="3" id="KW-0812">Transmembrane</keyword>
<gene>
    <name evidence="4" type="ORF">MNBD_NITROSPINAE05-1172</name>
</gene>
<keyword evidence="1" id="KW-0677">Repeat</keyword>
<evidence type="ECO:0000256" key="1">
    <source>
        <dbReference type="ARBA" id="ARBA00022737"/>
    </source>
</evidence>